<dbReference type="Proteomes" id="UP000700815">
    <property type="component" value="Unassembled WGS sequence"/>
</dbReference>
<sequence>MNRTMQSIATAITLAALCLSPALTACGANVSMTGSRCTGSDSQTRYDWPWYDSIDDLGASADVIVRARIASCARPKPGDTGYDTLITLDTISAVTGGGEASGDAVPRAGDAVAVHGYTAKASGAGELTVGDEYVFFLAHYDDGTYAQLTPALSTFPVTDAAKRNPAASANADGSLRLTDDLADRLGLAGA</sequence>
<evidence type="ECO:0008006" key="4">
    <source>
        <dbReference type="Google" id="ProtNLM"/>
    </source>
</evidence>
<dbReference type="EMBL" id="JAHBBH010000009">
    <property type="protein sequence ID" value="MBW3092226.1"/>
    <property type="molecule type" value="Genomic_DNA"/>
</dbReference>
<gene>
    <name evidence="2" type="ORF">KIH79_04505</name>
</gene>
<keyword evidence="3" id="KW-1185">Reference proteome</keyword>
<evidence type="ECO:0000313" key="2">
    <source>
        <dbReference type="EMBL" id="MBW3092226.1"/>
    </source>
</evidence>
<keyword evidence="1" id="KW-0732">Signal</keyword>
<accession>A0ABS6WG76</accession>
<organism evidence="2 3">
    <name type="scientific">Bifidobacterium miconis</name>
    <dbReference type="NCBI Taxonomy" id="2834435"/>
    <lineage>
        <taxon>Bacteria</taxon>
        <taxon>Bacillati</taxon>
        <taxon>Actinomycetota</taxon>
        <taxon>Actinomycetes</taxon>
        <taxon>Bifidobacteriales</taxon>
        <taxon>Bifidobacteriaceae</taxon>
        <taxon>Bifidobacterium</taxon>
    </lineage>
</organism>
<evidence type="ECO:0000256" key="1">
    <source>
        <dbReference type="SAM" id="SignalP"/>
    </source>
</evidence>
<dbReference type="RefSeq" id="WP_219058319.1">
    <property type="nucleotide sequence ID" value="NZ_JAHBBH010000009.1"/>
</dbReference>
<protein>
    <recommendedName>
        <fullName evidence="4">Lipoprotein</fullName>
    </recommendedName>
</protein>
<comment type="caution">
    <text evidence="2">The sequence shown here is derived from an EMBL/GenBank/DDBJ whole genome shotgun (WGS) entry which is preliminary data.</text>
</comment>
<feature type="chain" id="PRO_5045954324" description="Lipoprotein" evidence="1">
    <location>
        <begin position="26"/>
        <end position="190"/>
    </location>
</feature>
<evidence type="ECO:0000313" key="3">
    <source>
        <dbReference type="Proteomes" id="UP000700815"/>
    </source>
</evidence>
<reference evidence="2 3" key="1">
    <citation type="submission" date="2021-05" db="EMBL/GenBank/DDBJ databases">
        <title>Phylogenetic classification of ten novel species belonging to the genus Bifidobacterium comprising B. colchicus sp. nov., B. abeli sp. nov., B. bicoloris sp. nov., B. guerezis sp. nov., B. rosaliae sp. nov., B. santillanensis sp. nov., B. argentati sp. nov., B. amazzoni sp. nov., B. pluviali sp. nov., and B. pinnaculum sp. nov.</title>
        <authorList>
            <person name="Lugli G.A."/>
            <person name="Ruiz Garcia L."/>
            <person name="Margolles A."/>
            <person name="Ventura M."/>
        </authorList>
    </citation>
    <scope>NUCLEOTIDE SEQUENCE [LARGE SCALE GENOMIC DNA]</scope>
    <source>
        <strain evidence="2 3">82T10</strain>
    </source>
</reference>
<feature type="signal peptide" evidence="1">
    <location>
        <begin position="1"/>
        <end position="25"/>
    </location>
</feature>
<proteinExistence type="predicted"/>
<dbReference type="PROSITE" id="PS51257">
    <property type="entry name" value="PROKAR_LIPOPROTEIN"/>
    <property type="match status" value="1"/>
</dbReference>
<name>A0ABS6WG76_9BIFI</name>